<name>A0AAN6NH00_9PEZI</name>
<dbReference type="GO" id="GO:0051213">
    <property type="term" value="F:dioxygenase activity"/>
    <property type="evidence" value="ECO:0007669"/>
    <property type="project" value="UniProtKB-KW"/>
</dbReference>
<protein>
    <submittedName>
        <fullName evidence="1">Phytanoyl-CoA dioxygenase</fullName>
    </submittedName>
</protein>
<gene>
    <name evidence="1" type="ORF">QBC46DRAFT_371328</name>
</gene>
<dbReference type="PANTHER" id="PTHR40470">
    <property type="entry name" value="PHYTANOYL-COA DIOXYGENASE FAMILY PROTEIN (AFU_ORTHOLOGUE AFUA_2G15850)"/>
    <property type="match status" value="1"/>
</dbReference>
<reference evidence="2" key="1">
    <citation type="journal article" date="2023" name="Mol. Phylogenet. Evol.">
        <title>Genome-scale phylogeny and comparative genomics of the fungal order Sordariales.</title>
        <authorList>
            <person name="Hensen N."/>
            <person name="Bonometti L."/>
            <person name="Westerberg I."/>
            <person name="Brannstrom I.O."/>
            <person name="Guillou S."/>
            <person name="Cros-Aarteil S."/>
            <person name="Calhoun S."/>
            <person name="Haridas S."/>
            <person name="Kuo A."/>
            <person name="Mondo S."/>
            <person name="Pangilinan J."/>
            <person name="Riley R."/>
            <person name="LaButti K."/>
            <person name="Andreopoulos B."/>
            <person name="Lipzen A."/>
            <person name="Chen C."/>
            <person name="Yan M."/>
            <person name="Daum C."/>
            <person name="Ng V."/>
            <person name="Clum A."/>
            <person name="Steindorff A."/>
            <person name="Ohm R.A."/>
            <person name="Martin F."/>
            <person name="Silar P."/>
            <person name="Natvig D.O."/>
            <person name="Lalanne C."/>
            <person name="Gautier V."/>
            <person name="Ament-Velasquez S.L."/>
            <person name="Kruys A."/>
            <person name="Hutchinson M.I."/>
            <person name="Powell A.J."/>
            <person name="Barry K."/>
            <person name="Miller A.N."/>
            <person name="Grigoriev I.V."/>
            <person name="Debuchy R."/>
            <person name="Gladieux P."/>
            <person name="Hiltunen Thoren M."/>
            <person name="Johannesson H."/>
        </authorList>
    </citation>
    <scope>NUCLEOTIDE SEQUENCE [LARGE SCALE GENOMIC DNA]</scope>
    <source>
        <strain evidence="2">CBS 340.73</strain>
    </source>
</reference>
<proteinExistence type="predicted"/>
<dbReference type="AlphaFoldDB" id="A0AAN6NH00"/>
<accession>A0AAN6NH00</accession>
<keyword evidence="1" id="KW-0223">Dioxygenase</keyword>
<dbReference type="Gene3D" id="2.60.120.620">
    <property type="entry name" value="q2cbj1_9rhob like domain"/>
    <property type="match status" value="1"/>
</dbReference>
<keyword evidence="2" id="KW-1185">Reference proteome</keyword>
<evidence type="ECO:0000313" key="2">
    <source>
        <dbReference type="Proteomes" id="UP001303473"/>
    </source>
</evidence>
<dbReference type="Proteomes" id="UP001303473">
    <property type="component" value="Unassembled WGS sequence"/>
</dbReference>
<sequence>MSKSNLAQSLEADGYVVVKSVLTPDEVQRLRRAAGQLTDIARANGWPFIRTWGKQFPPWPSTPPPPEEGGIWGVQHLLHPDLPIPQEDRDAFVRLYFSPGILDIAKQIIGSSIGGEVSDGDLVMELCNMLVRPDKDFQLRWHRDDVPWDATPEAELSRLQQAIYHTQWNLPLFSDDSLVVVRGSHKRACTEQERSATPYEPTVSDDQITVHLEPGDIAFYNNNILHRGVYSSTKERMTLHGSVGHSKGSNDRARNVLQHGVGSWVDRCDFSNLAEESRNCAEGMRQRLVQLGRENVDVGYSLSG</sequence>
<comment type="caution">
    <text evidence="1">The sequence shown here is derived from an EMBL/GenBank/DDBJ whole genome shotgun (WGS) entry which is preliminary data.</text>
</comment>
<dbReference type="InterPro" id="IPR008775">
    <property type="entry name" value="Phytyl_CoA_dOase-like"/>
</dbReference>
<dbReference type="PANTHER" id="PTHR40470:SF1">
    <property type="entry name" value="PHYTANOYL-COA DIOXYGENASE FAMILY PROTEIN (AFU_ORTHOLOGUE AFUA_2G15850)"/>
    <property type="match status" value="1"/>
</dbReference>
<keyword evidence="1" id="KW-0560">Oxidoreductase</keyword>
<evidence type="ECO:0000313" key="1">
    <source>
        <dbReference type="EMBL" id="KAK3945667.1"/>
    </source>
</evidence>
<dbReference type="Pfam" id="PF05721">
    <property type="entry name" value="PhyH"/>
    <property type="match status" value="1"/>
</dbReference>
<organism evidence="1 2">
    <name type="scientific">Diplogelasinospora grovesii</name>
    <dbReference type="NCBI Taxonomy" id="303347"/>
    <lineage>
        <taxon>Eukaryota</taxon>
        <taxon>Fungi</taxon>
        <taxon>Dikarya</taxon>
        <taxon>Ascomycota</taxon>
        <taxon>Pezizomycotina</taxon>
        <taxon>Sordariomycetes</taxon>
        <taxon>Sordariomycetidae</taxon>
        <taxon>Sordariales</taxon>
        <taxon>Diplogelasinosporaceae</taxon>
        <taxon>Diplogelasinospora</taxon>
    </lineage>
</organism>
<dbReference type="SUPFAM" id="SSF51197">
    <property type="entry name" value="Clavaminate synthase-like"/>
    <property type="match status" value="1"/>
</dbReference>
<dbReference type="EMBL" id="MU853754">
    <property type="protein sequence ID" value="KAK3945667.1"/>
    <property type="molecule type" value="Genomic_DNA"/>
</dbReference>